<comment type="caution">
    <text evidence="3">The sequence shown here is derived from an EMBL/GenBank/DDBJ whole genome shotgun (WGS) entry which is preliminary data.</text>
</comment>
<keyword evidence="2" id="KW-0479">Metal-binding</keyword>
<feature type="binding site" evidence="2">
    <location>
        <position position="72"/>
    </location>
    <ligand>
        <name>substrate</name>
    </ligand>
</feature>
<feature type="active site" description="Proton acceptor" evidence="2">
    <location>
        <position position="69"/>
    </location>
</feature>
<feature type="active site" evidence="2">
    <location>
        <position position="21"/>
    </location>
</feature>
<dbReference type="EC" id="2.5.1.-" evidence="2"/>
<gene>
    <name evidence="3" type="ORF">DSM04_104190</name>
</gene>
<comment type="subunit">
    <text evidence="2">Homodimer.</text>
</comment>
<evidence type="ECO:0000256" key="1">
    <source>
        <dbReference type="ARBA" id="ARBA00022679"/>
    </source>
</evidence>
<dbReference type="PANTHER" id="PTHR10291">
    <property type="entry name" value="DEHYDRODOLICHYL DIPHOSPHATE SYNTHASE FAMILY MEMBER"/>
    <property type="match status" value="1"/>
</dbReference>
<dbReference type="InterPro" id="IPR036424">
    <property type="entry name" value="UPP_synth-like_sf"/>
</dbReference>
<organism evidence="3 4">
    <name type="scientific">Leeuwenhoekiella aestuarii</name>
    <dbReference type="NCBI Taxonomy" id="2249426"/>
    <lineage>
        <taxon>Bacteria</taxon>
        <taxon>Pseudomonadati</taxon>
        <taxon>Bacteroidota</taxon>
        <taxon>Flavobacteriia</taxon>
        <taxon>Flavobacteriales</taxon>
        <taxon>Flavobacteriaceae</taxon>
        <taxon>Leeuwenhoekiella</taxon>
    </lineage>
</organism>
<feature type="binding site" evidence="2">
    <location>
        <begin position="195"/>
        <end position="197"/>
    </location>
    <ligand>
        <name>substrate</name>
    </ligand>
</feature>
<dbReference type="Proteomes" id="UP000289821">
    <property type="component" value="Unassembled WGS sequence"/>
</dbReference>
<dbReference type="FunFam" id="3.40.1180.10:FF:000001">
    <property type="entry name" value="(2E,6E)-farnesyl-diphosphate-specific ditrans,polycis-undecaprenyl-diphosphate synthase"/>
    <property type="match status" value="1"/>
</dbReference>
<feature type="binding site" evidence="2">
    <location>
        <position position="208"/>
    </location>
    <ligand>
        <name>Mg(2+)</name>
        <dbReference type="ChEBI" id="CHEBI:18420"/>
    </ligand>
</feature>
<dbReference type="GO" id="GO:0045547">
    <property type="term" value="F:ditrans,polycis-polyprenyl diphosphate synthase [(2E,6E)-farnesyl diphosphate specific] activity"/>
    <property type="evidence" value="ECO:0007669"/>
    <property type="project" value="TreeGrafter"/>
</dbReference>
<dbReference type="GO" id="GO:0016094">
    <property type="term" value="P:polyprenol biosynthetic process"/>
    <property type="evidence" value="ECO:0007669"/>
    <property type="project" value="TreeGrafter"/>
</dbReference>
<feature type="binding site" evidence="2">
    <location>
        <position position="189"/>
    </location>
    <ligand>
        <name>substrate</name>
    </ligand>
</feature>
<comment type="function">
    <text evidence="2">Catalyzes the condensation of isopentenyl diphosphate (IPP) with allylic pyrophosphates generating different type of terpenoids.</text>
</comment>
<dbReference type="SUPFAM" id="SSF64005">
    <property type="entry name" value="Undecaprenyl diphosphate synthase"/>
    <property type="match status" value="1"/>
</dbReference>
<dbReference type="EMBL" id="QOVI01000004">
    <property type="protein sequence ID" value="RXG14084.1"/>
    <property type="molecule type" value="Genomic_DNA"/>
</dbReference>
<feature type="binding site" evidence="2">
    <location>
        <position position="26"/>
    </location>
    <ligand>
        <name>substrate</name>
    </ligand>
</feature>
<keyword evidence="2" id="KW-0460">Magnesium</keyword>
<evidence type="ECO:0000313" key="3">
    <source>
        <dbReference type="EMBL" id="RXG14084.1"/>
    </source>
</evidence>
<feature type="binding site" evidence="2">
    <location>
        <position position="34"/>
    </location>
    <ligand>
        <name>substrate</name>
    </ligand>
</feature>
<dbReference type="PANTHER" id="PTHR10291:SF0">
    <property type="entry name" value="DEHYDRODOLICHYL DIPHOSPHATE SYNTHASE 2"/>
    <property type="match status" value="1"/>
</dbReference>
<dbReference type="Pfam" id="PF01255">
    <property type="entry name" value="Prenyltransf"/>
    <property type="match status" value="1"/>
</dbReference>
<accession>A0A4Q0NV30</accession>
<dbReference type="OrthoDB" id="4191603at2"/>
<reference evidence="3 4" key="1">
    <citation type="submission" date="2018-07" db="EMBL/GenBank/DDBJ databases">
        <title>Leeuwenhoekiella genomics.</title>
        <authorList>
            <person name="Tahon G."/>
            <person name="Willems A."/>
        </authorList>
    </citation>
    <scope>NUCLEOTIDE SEQUENCE [LARGE SCALE GENOMIC DNA]</scope>
    <source>
        <strain evidence="3 4">R-50232</strain>
    </source>
</reference>
<dbReference type="AlphaFoldDB" id="A0A4Q0NV30"/>
<keyword evidence="4" id="KW-1185">Reference proteome</keyword>
<dbReference type="NCBIfam" id="TIGR00055">
    <property type="entry name" value="uppS"/>
    <property type="match status" value="1"/>
</dbReference>
<feature type="binding site" evidence="2">
    <location>
        <position position="21"/>
    </location>
    <ligand>
        <name>Mg(2+)</name>
        <dbReference type="ChEBI" id="CHEBI:18420"/>
    </ligand>
</feature>
<feature type="binding site" evidence="2">
    <location>
        <position position="70"/>
    </location>
    <ligand>
        <name>substrate</name>
    </ligand>
</feature>
<protein>
    <recommendedName>
        <fullName evidence="2">Isoprenyl transferase</fullName>
        <ecNumber evidence="2">2.5.1.-</ecNumber>
    </recommendedName>
</protein>
<feature type="binding site" evidence="2">
    <location>
        <begin position="22"/>
        <end position="25"/>
    </location>
    <ligand>
        <name>substrate</name>
    </ligand>
</feature>
<dbReference type="RefSeq" id="WP_128761506.1">
    <property type="nucleotide sequence ID" value="NZ_QOVI01000004.1"/>
</dbReference>
<evidence type="ECO:0000256" key="2">
    <source>
        <dbReference type="HAMAP-Rule" id="MF_01139"/>
    </source>
</evidence>
<dbReference type="CDD" id="cd00475">
    <property type="entry name" value="Cis_IPPS"/>
    <property type="match status" value="1"/>
</dbReference>
<feature type="binding site" evidence="2">
    <location>
        <position position="38"/>
    </location>
    <ligand>
        <name>substrate</name>
    </ligand>
</feature>
<evidence type="ECO:0000313" key="4">
    <source>
        <dbReference type="Proteomes" id="UP000289821"/>
    </source>
</evidence>
<dbReference type="Gene3D" id="3.40.1180.10">
    <property type="entry name" value="Decaprenyl diphosphate synthase-like"/>
    <property type="match status" value="1"/>
</dbReference>
<dbReference type="GO" id="GO:0000287">
    <property type="term" value="F:magnesium ion binding"/>
    <property type="evidence" value="ECO:0007669"/>
    <property type="project" value="UniProtKB-UniRule"/>
</dbReference>
<dbReference type="InterPro" id="IPR018520">
    <property type="entry name" value="UPP_synth-like_CS"/>
</dbReference>
<proteinExistence type="inferred from homology"/>
<comment type="similarity">
    <text evidence="2">Belongs to the UPP synthase family.</text>
</comment>
<name>A0A4Q0NV30_9FLAO</name>
<keyword evidence="1 2" id="KW-0808">Transferase</keyword>
<dbReference type="HAMAP" id="MF_01139">
    <property type="entry name" value="ISPT"/>
    <property type="match status" value="1"/>
</dbReference>
<comment type="cofactor">
    <cofactor evidence="2">
        <name>Mg(2+)</name>
        <dbReference type="ChEBI" id="CHEBI:18420"/>
    </cofactor>
    <text evidence="2">Binds 2 magnesium ions per subunit.</text>
</comment>
<dbReference type="PROSITE" id="PS01066">
    <property type="entry name" value="UPP_SYNTHASE"/>
    <property type="match status" value="1"/>
</dbReference>
<sequence>MDFLNEIDQDKLPQHIAVIMDGNGRWAKNQGLLRINGHKKGTKAVRETIEACAELGVPFVTLYAFSTENWNRPKLEVDTLMNLLVSSLKKEIKTLQDNNISLAAIGSLTSLPSKAQRELQEVITKTKDNTRLKLTLALSYGSREELVKTVQEISDKVKKNLISPHLINEAVIKEHLYTHDMPDVDLLIRTSGEQRISNFLLWQIAYAELYFTPVLWPDFTRKHLYEAIYNYQKRERRFGKTSEQIN</sequence>
<dbReference type="InterPro" id="IPR001441">
    <property type="entry name" value="UPP_synth-like"/>
</dbReference>
<dbReference type="NCBIfam" id="NF011405">
    <property type="entry name" value="PRK14830.1"/>
    <property type="match status" value="1"/>
</dbReference>
<feature type="binding site" evidence="2">
    <location>
        <begin position="66"/>
        <end position="68"/>
    </location>
    <ligand>
        <name>substrate</name>
    </ligand>
</feature>